<dbReference type="RefSeq" id="WP_123792226.1">
    <property type="nucleotide sequence ID" value="NZ_RKQK01000001.1"/>
</dbReference>
<accession>A0A3N4VGL4</accession>
<dbReference type="Proteomes" id="UP000269689">
    <property type="component" value="Unassembled WGS sequence"/>
</dbReference>
<protein>
    <recommendedName>
        <fullName evidence="3">Excalibur calcium-binding domain-containing protein</fullName>
    </recommendedName>
</protein>
<evidence type="ECO:0008006" key="3">
    <source>
        <dbReference type="Google" id="ProtNLM"/>
    </source>
</evidence>
<dbReference type="PROSITE" id="PS51257">
    <property type="entry name" value="PROKAR_LIPOPROTEIN"/>
    <property type="match status" value="1"/>
</dbReference>
<sequence length="249" mass="25455">MRRAALAVISLAVLAGCETRVPDSGAGVGFGTYAEYQQRREAELIANGEGRASAQPIAPALAMSNEAIAPTEGADVADAAMAAIGQGGAVSQAPLDAPADPTGQFSQAVATPTSVENSVGISAENDFDAVSSERSIEQDAAVIAANRQAYQTVEPTAVPSRPKDATTSLVSFALSTSNSVGQALYSRLTVGAAARAERNCAKYPSPDLAQEAFLAGGGPQRNVQGLDPDGDGFACSWDPRPFRLAARSN</sequence>
<dbReference type="OrthoDB" id="7951357at2"/>
<keyword evidence="2" id="KW-1185">Reference proteome</keyword>
<evidence type="ECO:0000313" key="2">
    <source>
        <dbReference type="Proteomes" id="UP000269689"/>
    </source>
</evidence>
<gene>
    <name evidence="1" type="ORF">EDD53_1217</name>
</gene>
<dbReference type="EMBL" id="RKQK01000001">
    <property type="protein sequence ID" value="RPE72074.1"/>
    <property type="molecule type" value="Genomic_DNA"/>
</dbReference>
<organism evidence="1 2">
    <name type="scientific">Pacificibacter maritimus</name>
    <dbReference type="NCBI Taxonomy" id="762213"/>
    <lineage>
        <taxon>Bacteria</taxon>
        <taxon>Pseudomonadati</taxon>
        <taxon>Pseudomonadota</taxon>
        <taxon>Alphaproteobacteria</taxon>
        <taxon>Rhodobacterales</taxon>
        <taxon>Roseobacteraceae</taxon>
        <taxon>Pacificibacter</taxon>
    </lineage>
</organism>
<proteinExistence type="predicted"/>
<dbReference type="AlphaFoldDB" id="A0A3N4VGL4"/>
<reference evidence="1 2" key="1">
    <citation type="submission" date="2018-11" db="EMBL/GenBank/DDBJ databases">
        <title>Genomic Encyclopedia of Type Strains, Phase IV (KMG-IV): sequencing the most valuable type-strain genomes for metagenomic binning, comparative biology and taxonomic classification.</title>
        <authorList>
            <person name="Goeker M."/>
        </authorList>
    </citation>
    <scope>NUCLEOTIDE SEQUENCE [LARGE SCALE GENOMIC DNA]</scope>
    <source>
        <strain evidence="1 2">DSM 104731</strain>
    </source>
</reference>
<name>A0A3N4VGL4_9RHOB</name>
<evidence type="ECO:0000313" key="1">
    <source>
        <dbReference type="EMBL" id="RPE72074.1"/>
    </source>
</evidence>
<comment type="caution">
    <text evidence="1">The sequence shown here is derived from an EMBL/GenBank/DDBJ whole genome shotgun (WGS) entry which is preliminary data.</text>
</comment>